<organism evidence="2 3">
    <name type="scientific">Tribonema minus</name>
    <dbReference type="NCBI Taxonomy" id="303371"/>
    <lineage>
        <taxon>Eukaryota</taxon>
        <taxon>Sar</taxon>
        <taxon>Stramenopiles</taxon>
        <taxon>Ochrophyta</taxon>
        <taxon>PX clade</taxon>
        <taxon>Xanthophyceae</taxon>
        <taxon>Tribonematales</taxon>
        <taxon>Tribonemataceae</taxon>
        <taxon>Tribonema</taxon>
    </lineage>
</organism>
<protein>
    <submittedName>
        <fullName evidence="2">Uncharacterized protein</fullName>
    </submittedName>
</protein>
<evidence type="ECO:0000313" key="3">
    <source>
        <dbReference type="Proteomes" id="UP000664859"/>
    </source>
</evidence>
<feature type="region of interest" description="Disordered" evidence="1">
    <location>
        <begin position="66"/>
        <end position="128"/>
    </location>
</feature>
<evidence type="ECO:0000256" key="1">
    <source>
        <dbReference type="SAM" id="MobiDB-lite"/>
    </source>
</evidence>
<name>A0A835ZGP6_9STRA</name>
<dbReference type="AlphaFoldDB" id="A0A835ZGP6"/>
<feature type="region of interest" description="Disordered" evidence="1">
    <location>
        <begin position="18"/>
        <end position="50"/>
    </location>
</feature>
<feature type="compositionally biased region" description="Polar residues" evidence="1">
    <location>
        <begin position="31"/>
        <end position="41"/>
    </location>
</feature>
<proteinExistence type="predicted"/>
<dbReference type="EMBL" id="JAFCMP010000024">
    <property type="protein sequence ID" value="KAG5190970.1"/>
    <property type="molecule type" value="Genomic_DNA"/>
</dbReference>
<accession>A0A835ZGP6</accession>
<reference evidence="2" key="1">
    <citation type="submission" date="2021-02" db="EMBL/GenBank/DDBJ databases">
        <title>First Annotated Genome of the Yellow-green Alga Tribonema minus.</title>
        <authorList>
            <person name="Mahan K.M."/>
        </authorList>
    </citation>
    <scope>NUCLEOTIDE SEQUENCE</scope>
    <source>
        <strain evidence="2">UTEX B ZZ1240</strain>
    </source>
</reference>
<gene>
    <name evidence="2" type="ORF">JKP88DRAFT_275018</name>
</gene>
<evidence type="ECO:0000313" key="2">
    <source>
        <dbReference type="EMBL" id="KAG5190970.1"/>
    </source>
</evidence>
<comment type="caution">
    <text evidence="2">The sequence shown here is derived from an EMBL/GenBank/DDBJ whole genome shotgun (WGS) entry which is preliminary data.</text>
</comment>
<feature type="compositionally biased region" description="Low complexity" evidence="1">
    <location>
        <begin position="86"/>
        <end position="122"/>
    </location>
</feature>
<keyword evidence="3" id="KW-1185">Reference proteome</keyword>
<dbReference type="Proteomes" id="UP000664859">
    <property type="component" value="Unassembled WGS sequence"/>
</dbReference>
<sequence length="128" mass="13927">MYLVESDAEAVVCRSLVASSDSEKGTAPATAATSRGKATNSEGEHRADYQWHDNINDQMLRLHLSAPVATVQHGQLPQQQHHHHAQQQQQQQQQRQAASAAAAMPQAQPQQSPLSSRSSRMSTGSCDM</sequence>